<dbReference type="AlphaFoldDB" id="A0A2A9M5Y6"/>
<dbReference type="PANTHER" id="PTHR12189">
    <property type="entry name" value="MRNA GUANINE-7- METHYLTRANSFERASE"/>
    <property type="match status" value="1"/>
</dbReference>
<dbReference type="GO" id="GO:0004482">
    <property type="term" value="F:mRNA 5'-cap (guanine-N7-)-methyltransferase activity"/>
    <property type="evidence" value="ECO:0007669"/>
    <property type="project" value="UniProtKB-EC"/>
</dbReference>
<evidence type="ECO:0000313" key="10">
    <source>
        <dbReference type="EMBL" id="PFH31057.1"/>
    </source>
</evidence>
<protein>
    <recommendedName>
        <fullName evidence="1">mRNA (guanine-N(7))-methyltransferase</fullName>
        <ecNumber evidence="1">2.1.1.56</ecNumber>
    </recommendedName>
</protein>
<reference evidence="10 11" key="1">
    <citation type="submission" date="2017-09" db="EMBL/GenBank/DDBJ databases">
        <title>Genome sequencing of Besnoitia besnoiti strain Bb-Ger1.</title>
        <authorList>
            <person name="Schares G."/>
            <person name="Venepally P."/>
            <person name="Lorenzi H.A."/>
        </authorList>
    </citation>
    <scope>NUCLEOTIDE SEQUENCE [LARGE SCALE GENOMIC DNA]</scope>
    <source>
        <strain evidence="10 11">Bb-Ger1</strain>
    </source>
</reference>
<feature type="compositionally biased region" description="Low complexity" evidence="8">
    <location>
        <begin position="494"/>
        <end position="510"/>
    </location>
</feature>
<dbReference type="OrthoDB" id="10248867at2759"/>
<evidence type="ECO:0000256" key="3">
    <source>
        <dbReference type="ARBA" id="ARBA00022679"/>
    </source>
</evidence>
<evidence type="ECO:0000256" key="5">
    <source>
        <dbReference type="ARBA" id="ARBA00022884"/>
    </source>
</evidence>
<dbReference type="Proteomes" id="UP000224006">
    <property type="component" value="Unassembled WGS sequence"/>
</dbReference>
<dbReference type="InterPro" id="IPR029063">
    <property type="entry name" value="SAM-dependent_MTases_sf"/>
</dbReference>
<dbReference type="SUPFAM" id="SSF53335">
    <property type="entry name" value="S-adenosyl-L-methionine-dependent methyltransferases"/>
    <property type="match status" value="1"/>
</dbReference>
<evidence type="ECO:0000313" key="11">
    <source>
        <dbReference type="Proteomes" id="UP000224006"/>
    </source>
</evidence>
<proteinExistence type="predicted"/>
<feature type="region of interest" description="Disordered" evidence="8">
    <location>
        <begin position="226"/>
        <end position="248"/>
    </location>
</feature>
<keyword evidence="6" id="KW-0506">mRNA capping</keyword>
<feature type="compositionally biased region" description="Polar residues" evidence="8">
    <location>
        <begin position="393"/>
        <end position="418"/>
    </location>
</feature>
<dbReference type="STRING" id="94643.A0A2A9M5Y6"/>
<evidence type="ECO:0000256" key="7">
    <source>
        <dbReference type="ARBA" id="ARBA00044712"/>
    </source>
</evidence>
<dbReference type="EMBL" id="NWUJ01000017">
    <property type="protein sequence ID" value="PFH31057.1"/>
    <property type="molecule type" value="Genomic_DNA"/>
</dbReference>
<evidence type="ECO:0000259" key="9">
    <source>
        <dbReference type="PROSITE" id="PS51562"/>
    </source>
</evidence>
<dbReference type="GO" id="GO:0003723">
    <property type="term" value="F:RNA binding"/>
    <property type="evidence" value="ECO:0007669"/>
    <property type="project" value="UniProtKB-KW"/>
</dbReference>
<dbReference type="InterPro" id="IPR004971">
    <property type="entry name" value="mRNA_G-N7_MeTrfase_dom"/>
</dbReference>
<feature type="compositionally biased region" description="Low complexity" evidence="8">
    <location>
        <begin position="74"/>
        <end position="92"/>
    </location>
</feature>
<dbReference type="RefSeq" id="XP_029215066.1">
    <property type="nucleotide sequence ID" value="XM_029361846.1"/>
</dbReference>
<organism evidence="10 11">
    <name type="scientific">Besnoitia besnoiti</name>
    <name type="common">Apicomplexan protozoan</name>
    <dbReference type="NCBI Taxonomy" id="94643"/>
    <lineage>
        <taxon>Eukaryota</taxon>
        <taxon>Sar</taxon>
        <taxon>Alveolata</taxon>
        <taxon>Apicomplexa</taxon>
        <taxon>Conoidasida</taxon>
        <taxon>Coccidia</taxon>
        <taxon>Eucoccidiorida</taxon>
        <taxon>Eimeriorina</taxon>
        <taxon>Sarcocystidae</taxon>
        <taxon>Besnoitia</taxon>
    </lineage>
</organism>
<dbReference type="InterPro" id="IPR039753">
    <property type="entry name" value="RG7MT1"/>
</dbReference>
<name>A0A2A9M5Y6_BESBE</name>
<dbReference type="PANTHER" id="PTHR12189:SF2">
    <property type="entry name" value="MRNA CAP GUANINE-N7 METHYLTRANSFERASE"/>
    <property type="match status" value="1"/>
</dbReference>
<feature type="region of interest" description="Disordered" evidence="8">
    <location>
        <begin position="600"/>
        <end position="622"/>
    </location>
</feature>
<evidence type="ECO:0000256" key="6">
    <source>
        <dbReference type="ARBA" id="ARBA00023042"/>
    </source>
</evidence>
<dbReference type="CDD" id="cd02440">
    <property type="entry name" value="AdoMet_MTases"/>
    <property type="match status" value="1"/>
</dbReference>
<evidence type="ECO:0000256" key="8">
    <source>
        <dbReference type="SAM" id="MobiDB-lite"/>
    </source>
</evidence>
<feature type="domain" description="MRNA cap 0 methyltransferase" evidence="9">
    <location>
        <begin position="723"/>
        <end position="1085"/>
    </location>
</feature>
<evidence type="ECO:0000256" key="2">
    <source>
        <dbReference type="ARBA" id="ARBA00022603"/>
    </source>
</evidence>
<accession>A0A2A9M5Y6</accession>
<feature type="region of interest" description="Disordered" evidence="8">
    <location>
        <begin position="151"/>
        <end position="171"/>
    </location>
</feature>
<keyword evidence="2 10" id="KW-0489">Methyltransferase</keyword>
<feature type="region of interest" description="Disordered" evidence="8">
    <location>
        <begin position="74"/>
        <end position="98"/>
    </location>
</feature>
<feature type="region of interest" description="Disordered" evidence="8">
    <location>
        <begin position="1089"/>
        <end position="1165"/>
    </location>
</feature>
<keyword evidence="11" id="KW-1185">Reference proteome</keyword>
<feature type="region of interest" description="Disordered" evidence="8">
    <location>
        <begin position="464"/>
        <end position="517"/>
    </location>
</feature>
<keyword evidence="3 10" id="KW-0808">Transferase</keyword>
<comment type="caution">
    <text evidence="10">The sequence shown here is derived from an EMBL/GenBank/DDBJ whole genome shotgun (WGS) entry which is preliminary data.</text>
</comment>
<keyword evidence="4" id="KW-0949">S-adenosyl-L-methionine</keyword>
<feature type="region of interest" description="Disordered" evidence="8">
    <location>
        <begin position="1"/>
        <end position="61"/>
    </location>
</feature>
<keyword evidence="6" id="KW-0507">mRNA processing</keyword>
<dbReference type="PROSITE" id="PS51562">
    <property type="entry name" value="RNA_CAP0_MT"/>
    <property type="match status" value="1"/>
</dbReference>
<sequence length="1165" mass="125882">MSGPSFSSRRPPPKSAWGATPPSAFAEEAEEASSRPLQAPVGAASHVEDLAHAPAPGTQAGGIVQLHDGVAAGLSASSSPSAGSSAPAASAGDTDVPSVISSRRAGTHLLSRLGLPSSGRLLSTVRLLAYDPTVEGRVEAFLAECCDASHQGAEPGAADGRGGDSAPVAAAGEGAASRQDLVVSACVGSIVGKYTGWKINLPVALETMLEEQVGLEVKFQETLDATKRPAEADGKPKKHGNREDSVDLSVRDEQQRNFILQRLLQRLLQSERCAYELQPSRREYEVVDRLWGEDGRKTVGAGVHTQQLLRGEEDAEEGLGAGRVLRYRLCTADSSADEEEENGDLRDEAAAYLRAKKREKRHHHAEERVSQEGAEAQTTPLASEARDGEFETAHTSSPDSAPTSSLAGQTGASPSGYQRGNAKRRRNDAKRKIEVVERVPLGSRLIYRPRSDHHIRLTAESEVAKPWASEAAGQTSTAQRLQISPLSREDAETSNSPASPSADAPLAAESEYQSSHEKVIQRSWVTRDIWELRPGGTSGSWASKHGPRWRLIVTEEGEMEDCTTPAPTLLLQDAFQKGGGQTGAAHRLLWDQKGVAGDAPKLSAADTEADGAAGGGGGRAADDVDRYEETKKVYVHLETRGGELQRQLERRKRGQRNAFGALALLVLENAHVLAEWLDQVGGGDFGVGDMANRPLYFPSYMGDVVQAVQKHYNQRKLVSAGRSRIGGLRIHNNQVKRLLINKFVSMGQTVLELACGHGQDLWKYAERCIGKFVGVDLSVTEIREARRRVRERHQSQHLLQQMLHPPAFHVGNLVDRKALGFLRAEKFDVVSCQLAIHYMVQTEQQARDVLSRAAAHLKDGGLLLGSTVCCNALAEHLLELAFVAASEELDVEAEEVRTEDARGRSDDAHGVKAHDTCEFGNEVYSVTFETAVLEQLLKGAPGISDTWLASTREKLKATEGSADPSSWKQYLFAELPMGARTAVGEHLRRRLATDFGVEYHFFLSEAIDAKEFVLPWRSFCAIGASLGLKLVLSMTFPEFLAAAASDPKSERDLKRWLERLNASSRLDKPQFEAFALYKVFAFKKAATHERDGAAPQTAHPSPHPEENGAAAPDGLSPRGEGQETAPSPAGEAPHAASAVNAFLEGVPLKRNKSKKAAQSLAAEEL</sequence>
<dbReference type="VEuPathDB" id="ToxoDB:BESB_032540"/>
<dbReference type="KEGG" id="bbes:BESB_032540"/>
<dbReference type="GO" id="GO:0005634">
    <property type="term" value="C:nucleus"/>
    <property type="evidence" value="ECO:0007669"/>
    <property type="project" value="TreeGrafter"/>
</dbReference>
<evidence type="ECO:0000256" key="4">
    <source>
        <dbReference type="ARBA" id="ARBA00022691"/>
    </source>
</evidence>
<dbReference type="GeneID" id="40308236"/>
<feature type="region of interest" description="Disordered" evidence="8">
    <location>
        <begin position="356"/>
        <end position="431"/>
    </location>
</feature>
<dbReference type="Gene3D" id="3.40.50.150">
    <property type="entry name" value="Vaccinia Virus protein VP39"/>
    <property type="match status" value="1"/>
</dbReference>
<evidence type="ECO:0000256" key="1">
    <source>
        <dbReference type="ARBA" id="ARBA00011926"/>
    </source>
</evidence>
<comment type="catalytic activity">
    <reaction evidence="7">
        <text>a 5'-end (5'-triphosphoguanosine)-ribonucleoside in mRNA + S-adenosyl-L-methionine = a 5'-end (N(7)-methyl 5'-triphosphoguanosine)-ribonucleoside in mRNA + S-adenosyl-L-homocysteine</text>
        <dbReference type="Rhea" id="RHEA:67008"/>
        <dbReference type="Rhea" id="RHEA-COMP:17166"/>
        <dbReference type="Rhea" id="RHEA-COMP:17167"/>
        <dbReference type="ChEBI" id="CHEBI:57856"/>
        <dbReference type="ChEBI" id="CHEBI:59789"/>
        <dbReference type="ChEBI" id="CHEBI:156461"/>
        <dbReference type="ChEBI" id="CHEBI:167617"/>
        <dbReference type="EC" id="2.1.1.56"/>
    </reaction>
</comment>
<feature type="compositionally biased region" description="Polar residues" evidence="8">
    <location>
        <begin position="472"/>
        <end position="485"/>
    </location>
</feature>
<gene>
    <name evidence="10" type="ORF">BESB_032540</name>
</gene>
<keyword evidence="5" id="KW-0694">RNA-binding</keyword>
<dbReference type="Pfam" id="PF03291">
    <property type="entry name" value="mRNA_G-N7_MeTrfase"/>
    <property type="match status" value="2"/>
</dbReference>
<dbReference type="EC" id="2.1.1.56" evidence="1"/>